<organism evidence="1 2">
    <name type="scientific">Rhododendron griersonianum</name>
    <dbReference type="NCBI Taxonomy" id="479676"/>
    <lineage>
        <taxon>Eukaryota</taxon>
        <taxon>Viridiplantae</taxon>
        <taxon>Streptophyta</taxon>
        <taxon>Embryophyta</taxon>
        <taxon>Tracheophyta</taxon>
        <taxon>Spermatophyta</taxon>
        <taxon>Magnoliopsida</taxon>
        <taxon>eudicotyledons</taxon>
        <taxon>Gunneridae</taxon>
        <taxon>Pentapetalae</taxon>
        <taxon>asterids</taxon>
        <taxon>Ericales</taxon>
        <taxon>Ericaceae</taxon>
        <taxon>Ericoideae</taxon>
        <taxon>Rhodoreae</taxon>
        <taxon>Rhododendron</taxon>
    </lineage>
</organism>
<proteinExistence type="predicted"/>
<gene>
    <name evidence="1" type="ORF">RHGRI_000148</name>
</gene>
<evidence type="ECO:0000313" key="1">
    <source>
        <dbReference type="EMBL" id="KAG5563853.1"/>
    </source>
</evidence>
<dbReference type="AlphaFoldDB" id="A0AAV6LHS1"/>
<sequence length="83" mass="9577">MSTASFPTWVSWNLGPHVHLKPNVVTDRRRVGEPNELRSRTMTDFDARPSASRVVRVKRVGLYWTAKCDLHYRSGSRLVQLEP</sequence>
<comment type="caution">
    <text evidence="1">The sequence shown here is derived from an EMBL/GenBank/DDBJ whole genome shotgun (WGS) entry which is preliminary data.</text>
</comment>
<protein>
    <submittedName>
        <fullName evidence="1">Uncharacterized protein</fullName>
    </submittedName>
</protein>
<reference evidence="1" key="1">
    <citation type="submission" date="2020-08" db="EMBL/GenBank/DDBJ databases">
        <title>Plant Genome Project.</title>
        <authorList>
            <person name="Zhang R.-G."/>
        </authorList>
    </citation>
    <scope>NUCLEOTIDE SEQUENCE</scope>
    <source>
        <strain evidence="1">WSP0</strain>
        <tissue evidence="1">Leaf</tissue>
    </source>
</reference>
<dbReference type="Proteomes" id="UP000823749">
    <property type="component" value="Chromosome 1"/>
</dbReference>
<dbReference type="EMBL" id="JACTNZ010000001">
    <property type="protein sequence ID" value="KAG5563853.1"/>
    <property type="molecule type" value="Genomic_DNA"/>
</dbReference>
<name>A0AAV6LHS1_9ERIC</name>
<evidence type="ECO:0000313" key="2">
    <source>
        <dbReference type="Proteomes" id="UP000823749"/>
    </source>
</evidence>
<keyword evidence="2" id="KW-1185">Reference proteome</keyword>
<accession>A0AAV6LHS1</accession>